<feature type="active site" description="Proton acceptor" evidence="3 4">
    <location>
        <position position="375"/>
    </location>
</feature>
<keyword evidence="3" id="KW-0812">Transmembrane</keyword>
<feature type="transmembrane region" description="Helical" evidence="3">
    <location>
        <begin position="20"/>
        <end position="45"/>
    </location>
</feature>
<organism evidence="6 7">
    <name type="scientific">Methylogaea oryzae</name>
    <dbReference type="NCBI Taxonomy" id="1295382"/>
    <lineage>
        <taxon>Bacteria</taxon>
        <taxon>Pseudomonadati</taxon>
        <taxon>Pseudomonadota</taxon>
        <taxon>Gammaproteobacteria</taxon>
        <taxon>Methylococcales</taxon>
        <taxon>Methylococcaceae</taxon>
        <taxon>Methylogaea</taxon>
    </lineage>
</organism>
<feature type="transmembrane region" description="Helical" evidence="3">
    <location>
        <begin position="57"/>
        <end position="75"/>
    </location>
</feature>
<reference evidence="6" key="1">
    <citation type="submission" date="2019-06" db="EMBL/GenBank/DDBJ databases">
        <title>Complete genome sequence of Methylogaea oryzae strain JCM16910.</title>
        <authorList>
            <person name="Asakawa S."/>
        </authorList>
    </citation>
    <scope>NUCLEOTIDE SEQUENCE</scope>
    <source>
        <strain evidence="6">E10</strain>
    </source>
</reference>
<evidence type="ECO:0000313" key="7">
    <source>
        <dbReference type="Proteomes" id="UP000824988"/>
    </source>
</evidence>
<keyword evidence="3" id="KW-0472">Membrane</keyword>
<feature type="binding site" evidence="3">
    <location>
        <begin position="357"/>
        <end position="358"/>
    </location>
    <ligand>
        <name>S-methyl-5'-thioadenosine</name>
        <dbReference type="ChEBI" id="CHEBI:17509"/>
    </ligand>
</feature>
<proteinExistence type="inferred from homology"/>
<evidence type="ECO:0000256" key="3">
    <source>
        <dbReference type="HAMAP-Rule" id="MF_00198"/>
    </source>
</evidence>
<keyword evidence="7" id="KW-1185">Reference proteome</keyword>
<evidence type="ECO:0000256" key="1">
    <source>
        <dbReference type="ARBA" id="ARBA00022679"/>
    </source>
</evidence>
<keyword evidence="3" id="KW-1003">Cell membrane</keyword>
<dbReference type="CDD" id="cd02440">
    <property type="entry name" value="AdoMet_MTases"/>
    <property type="match status" value="1"/>
</dbReference>
<sequence length="513" mass="56909">MKSEQNAAADTREGLRQYALLFAVFVIASCGLAYELIAGALSSYLLGDSVTQFSTVIGAYLFAMGIGSYLSRYVTAELVRRFVQIELMVGLLGGFSSLALFLLFAYVSEPFKLALYLLVLLTGVLVGLEIPLVMRILKERLAFETLVAEVLTFDYLGALLVSLAFPLVLVPQVGLVRSGLLFGLLNAAVALWTVRLFAKDLPARHGLHAQCGVALALLVAGLGGAERLSALAEQNIYADTIVYAKSTPYQRMVLTRWKDDLRLFLNGNLQFSSQDEYRYHEALVHPGMASVRARRVLVLGGGDGLALRELLKYPELESIQLVDLDAEMTRLFSTAPFLRRLNGDAFASPKVKVANEDALLWLERTAETFDFIVVDFPDPSNFAVGKLYTTAFYRLLEKHLSSQGLAVIQATSPYYARQSYWCVVATLEEAGLATTPYHAMVPSFGEWGYILAGRRPVTPPTAYAVATRFLTADSAPQLFQFPKDMQRVPAEPNRLNNQVLVRYFEEEWRRVLH</sequence>
<comment type="catalytic activity">
    <reaction evidence="3">
        <text>S-adenosyl 3-(methylsulfanyl)propylamine + putrescine = S-methyl-5'-thioadenosine + spermidine + H(+)</text>
        <dbReference type="Rhea" id="RHEA:12721"/>
        <dbReference type="ChEBI" id="CHEBI:15378"/>
        <dbReference type="ChEBI" id="CHEBI:17509"/>
        <dbReference type="ChEBI" id="CHEBI:57443"/>
        <dbReference type="ChEBI" id="CHEBI:57834"/>
        <dbReference type="ChEBI" id="CHEBI:326268"/>
        <dbReference type="EC" id="2.5.1.16"/>
    </reaction>
</comment>
<feature type="transmembrane region" description="Helical" evidence="3">
    <location>
        <begin position="87"/>
        <end position="107"/>
    </location>
</feature>
<feature type="binding site" evidence="3">
    <location>
        <position position="323"/>
    </location>
    <ligand>
        <name>S-methyl-5'-thioadenosine</name>
        <dbReference type="ChEBI" id="CHEBI:17509"/>
    </ligand>
</feature>
<dbReference type="InterPro" id="IPR030374">
    <property type="entry name" value="PABS"/>
</dbReference>
<comment type="subunit">
    <text evidence="3">Homodimer or homotetramer.</text>
</comment>
<name>A0A8D4VP46_9GAMM</name>
<dbReference type="GO" id="GO:0008295">
    <property type="term" value="P:spermidine biosynthetic process"/>
    <property type="evidence" value="ECO:0007669"/>
    <property type="project" value="UniProtKB-UniRule"/>
</dbReference>
<keyword evidence="1 3" id="KW-0808">Transferase</keyword>
<dbReference type="InterPro" id="IPR030373">
    <property type="entry name" value="PABS_CS"/>
</dbReference>
<dbReference type="EC" id="2.5.1.16" evidence="3"/>
<dbReference type="GO" id="GO:0005886">
    <property type="term" value="C:plasma membrane"/>
    <property type="evidence" value="ECO:0007669"/>
    <property type="project" value="UniProtKB-SubCell"/>
</dbReference>
<feature type="binding site" evidence="3">
    <location>
        <position position="280"/>
    </location>
    <ligand>
        <name>spermidine</name>
        <dbReference type="ChEBI" id="CHEBI:57834"/>
    </ligand>
</feature>
<dbReference type="PANTHER" id="PTHR43317:SF1">
    <property type="entry name" value="THERMOSPERMINE SYNTHASE ACAULIS5"/>
    <property type="match status" value="1"/>
</dbReference>
<feature type="domain" description="PABS" evidence="5">
    <location>
        <begin position="223"/>
        <end position="454"/>
    </location>
</feature>
<dbReference type="RefSeq" id="WP_221048826.1">
    <property type="nucleotide sequence ID" value="NZ_AP019782.1"/>
</dbReference>
<feature type="transmembrane region" description="Helical" evidence="3">
    <location>
        <begin position="175"/>
        <end position="194"/>
    </location>
</feature>
<evidence type="ECO:0000256" key="4">
    <source>
        <dbReference type="PROSITE-ProRule" id="PRU00354"/>
    </source>
</evidence>
<comment type="pathway">
    <text evidence="3">Amine and polyamine biosynthesis; spermidine biosynthesis; spermidine from putrescine: step 1/1.</text>
</comment>
<dbReference type="PROSITE" id="PS01330">
    <property type="entry name" value="PABS_1"/>
    <property type="match status" value="1"/>
</dbReference>
<dbReference type="PANTHER" id="PTHR43317">
    <property type="entry name" value="THERMOSPERMINE SYNTHASE ACAULIS5"/>
    <property type="match status" value="1"/>
</dbReference>
<protein>
    <recommendedName>
        <fullName evidence="3">Polyamine aminopropyltransferase</fullName>
    </recommendedName>
    <alternativeName>
        <fullName evidence="3">Putrescine aminopropyltransferase</fullName>
        <shortName evidence="3">PAPT</shortName>
    </alternativeName>
    <alternativeName>
        <fullName evidence="3">Spermidine synthase</fullName>
        <shortName evidence="3">SPDS</shortName>
        <shortName evidence="3">SPDSY</shortName>
        <ecNumber evidence="3">2.5.1.16</ecNumber>
    </alternativeName>
</protein>
<evidence type="ECO:0000313" key="6">
    <source>
        <dbReference type="EMBL" id="BBL71107.1"/>
    </source>
</evidence>
<keyword evidence="2 3" id="KW-0620">Polyamine biosynthesis</keyword>
<evidence type="ECO:0000256" key="2">
    <source>
        <dbReference type="ARBA" id="ARBA00023115"/>
    </source>
</evidence>
<dbReference type="GO" id="GO:0004766">
    <property type="term" value="F:spermidine synthase activity"/>
    <property type="evidence" value="ECO:0007669"/>
    <property type="project" value="UniProtKB-UniRule"/>
</dbReference>
<dbReference type="NCBIfam" id="NF002956">
    <property type="entry name" value="PRK03612.1"/>
    <property type="match status" value="1"/>
</dbReference>
<feature type="binding site" evidence="3">
    <location>
        <position position="303"/>
    </location>
    <ligand>
        <name>spermidine</name>
        <dbReference type="ChEBI" id="CHEBI:57834"/>
    </ligand>
</feature>
<feature type="transmembrane region" description="Helical" evidence="3">
    <location>
        <begin position="113"/>
        <end position="134"/>
    </location>
</feature>
<comment type="function">
    <text evidence="3">Catalyzes the irreversible transfer of a propylamine group from the amino donor S-adenosylmethioninamine (decarboxy-AdoMet) to putrescine (1,4-diaminobutane) to yield spermidine.</text>
</comment>
<comment type="subcellular location">
    <subcellularLocation>
        <location evidence="3">Cell membrane</location>
        <topology evidence="3">Multi-pass membrane protein</topology>
    </subcellularLocation>
</comment>
<dbReference type="Pfam" id="PF01564">
    <property type="entry name" value="Spermine_synth"/>
    <property type="match status" value="1"/>
</dbReference>
<dbReference type="PROSITE" id="PS51006">
    <property type="entry name" value="PABS_2"/>
    <property type="match status" value="1"/>
</dbReference>
<dbReference type="EMBL" id="AP019782">
    <property type="protein sequence ID" value="BBL71107.1"/>
    <property type="molecule type" value="Genomic_DNA"/>
</dbReference>
<dbReference type="PROSITE" id="PS51257">
    <property type="entry name" value="PROKAR_LIPOPROTEIN"/>
    <property type="match status" value="1"/>
</dbReference>
<dbReference type="HAMAP" id="MF_00198">
    <property type="entry name" value="Spermidine_synth"/>
    <property type="match status" value="1"/>
</dbReference>
<keyword evidence="3" id="KW-0745">Spermidine biosynthesis</keyword>
<gene>
    <name evidence="6" type="primary">speE1</name>
    <name evidence="3" type="synonym">speE</name>
    <name evidence="6" type="ORF">MoryE10_17130</name>
</gene>
<keyword evidence="3" id="KW-1133">Transmembrane helix</keyword>
<feature type="binding site" evidence="3">
    <location>
        <position position="250"/>
    </location>
    <ligand>
        <name>S-methyl-5'-thioadenosine</name>
        <dbReference type="ChEBI" id="CHEBI:17509"/>
    </ligand>
</feature>
<evidence type="ECO:0000259" key="5">
    <source>
        <dbReference type="PROSITE" id="PS51006"/>
    </source>
</evidence>
<feature type="transmembrane region" description="Helical" evidence="3">
    <location>
        <begin position="146"/>
        <end position="169"/>
    </location>
</feature>
<dbReference type="Proteomes" id="UP000824988">
    <property type="component" value="Chromosome"/>
</dbReference>
<dbReference type="AlphaFoldDB" id="A0A8D4VP46"/>
<comment type="caution">
    <text evidence="3">Lacks conserved residue(s) required for the propagation of feature annotation.</text>
</comment>
<dbReference type="UniPathway" id="UPA00248">
    <property type="reaction ID" value="UER00314"/>
</dbReference>
<dbReference type="KEGG" id="moz:MoryE10_17130"/>
<accession>A0A8D4VP46</accession>
<dbReference type="InterPro" id="IPR001045">
    <property type="entry name" value="Spermi_synthase"/>
</dbReference>
<feature type="transmembrane region" description="Helical" evidence="3">
    <location>
        <begin position="206"/>
        <end position="225"/>
    </location>
</feature>
<comment type="similarity">
    <text evidence="3">Belongs to the spermidine/spermine synthase family.</text>
</comment>